<organism evidence="2 4">
    <name type="scientific">Bacillus xiamenensis</name>
    <dbReference type="NCBI Taxonomy" id="1178537"/>
    <lineage>
        <taxon>Bacteria</taxon>
        <taxon>Bacillati</taxon>
        <taxon>Bacillota</taxon>
        <taxon>Bacilli</taxon>
        <taxon>Bacillales</taxon>
        <taxon>Bacillaceae</taxon>
        <taxon>Bacillus</taxon>
    </lineage>
</organism>
<evidence type="ECO:0000313" key="5">
    <source>
        <dbReference type="Proteomes" id="UP001527057"/>
    </source>
</evidence>
<reference evidence="3 5" key="2">
    <citation type="submission" date="2022-05" db="EMBL/GenBank/DDBJ databases">
        <title>Genome Sequencing of Bee-Associated Microbes.</title>
        <authorList>
            <person name="Dunlap C."/>
        </authorList>
    </citation>
    <scope>NUCLEOTIDE SEQUENCE [LARGE SCALE GENOMIC DNA]</scope>
    <source>
        <strain evidence="3 5">CBP-1093</strain>
    </source>
</reference>
<dbReference type="KEGG" id="bxi:BK049_17180"/>
<accession>A0AAC9NC66</accession>
<comment type="similarity">
    <text evidence="1">Belongs to the UPF0398 family.</text>
</comment>
<dbReference type="AlphaFoldDB" id="A0AAC9NC66"/>
<dbReference type="PANTHER" id="PTHR38440">
    <property type="entry name" value="UPF0398 PROTEIN YPSA"/>
    <property type="match status" value="1"/>
</dbReference>
<dbReference type="PANTHER" id="PTHR38440:SF1">
    <property type="entry name" value="UPF0398 PROTEIN SPR0331"/>
    <property type="match status" value="1"/>
</dbReference>
<dbReference type="NCBIfam" id="NF010181">
    <property type="entry name" value="PRK13660.1"/>
    <property type="match status" value="1"/>
</dbReference>
<sequence length="210" mass="24514">MDLAVTDKVKWDFYKSLFLKAGEKMKIIAVTGYKPFELGIFKQDEPALQYIKAELQKRLTALIEDGLEWVLISGQLGAEIWAAEVVFALQEEYPALKLAVITPFYEQEERWNEQNKELYEGILAQADFVESVTHRPYESPAQFKQKNRFFIEKTDGLLALYDPEHEGSPKYMIKEAQTYTDYPIMYITMDDLRAQVEAEDPFFDEKQEKI</sequence>
<dbReference type="PIRSF" id="PIRSF021290">
    <property type="entry name" value="DUF1273"/>
    <property type="match status" value="1"/>
</dbReference>
<dbReference type="Proteomes" id="UP001527057">
    <property type="component" value="Unassembled WGS sequence"/>
</dbReference>
<dbReference type="EMBL" id="CP017786">
    <property type="protein sequence ID" value="AOZ90291.1"/>
    <property type="molecule type" value="Genomic_DNA"/>
</dbReference>
<evidence type="ECO:0000313" key="2">
    <source>
        <dbReference type="EMBL" id="AOZ90291.1"/>
    </source>
</evidence>
<dbReference type="HAMAP" id="MF_01575">
    <property type="entry name" value="UPF0398"/>
    <property type="match status" value="1"/>
</dbReference>
<dbReference type="SUPFAM" id="SSF102405">
    <property type="entry name" value="MCP/YpsA-like"/>
    <property type="match status" value="1"/>
</dbReference>
<dbReference type="EMBL" id="JAMDMH010000028">
    <property type="protein sequence ID" value="MCY9576494.1"/>
    <property type="molecule type" value="Genomic_DNA"/>
</dbReference>
<dbReference type="Proteomes" id="UP000177709">
    <property type="component" value="Chromosome"/>
</dbReference>
<keyword evidence="5" id="KW-1185">Reference proteome</keyword>
<name>A0AAC9NC66_9BACI</name>
<dbReference type="Pfam" id="PF06908">
    <property type="entry name" value="YpsA"/>
    <property type="match status" value="1"/>
</dbReference>
<protein>
    <recommendedName>
        <fullName evidence="1">UPF0398 protein BK049_17180</fullName>
    </recommendedName>
</protein>
<dbReference type="InterPro" id="IPR010697">
    <property type="entry name" value="YspA"/>
</dbReference>
<evidence type="ECO:0000313" key="4">
    <source>
        <dbReference type="Proteomes" id="UP000177709"/>
    </source>
</evidence>
<evidence type="ECO:0000256" key="1">
    <source>
        <dbReference type="HAMAP-Rule" id="MF_01575"/>
    </source>
</evidence>
<proteinExistence type="inferred from homology"/>
<reference evidence="2 4" key="1">
    <citation type="submission" date="2016-10" db="EMBL/GenBank/DDBJ databases">
        <title>Whole genome sequence of hyper active fibrinolysis bacterium Bacillus pumilus strain VV3 isolated from fermented rice.</title>
        <authorList>
            <person name="Mariadas V.A."/>
            <person name="Vijayaraghavan P."/>
            <person name="Dhandapani V."/>
        </authorList>
    </citation>
    <scope>NUCLEOTIDE SEQUENCE [LARGE SCALE GENOMIC DNA]</scope>
    <source>
        <strain evidence="2 4">VV3</strain>
    </source>
</reference>
<gene>
    <name evidence="2" type="ORF">BK049_17180</name>
    <name evidence="3" type="ORF">M5W27_11860</name>
</gene>
<evidence type="ECO:0000313" key="3">
    <source>
        <dbReference type="EMBL" id="MCY9576494.1"/>
    </source>
</evidence>
<dbReference type="Gene3D" id="3.40.50.450">
    <property type="match status" value="1"/>
</dbReference>